<proteinExistence type="predicted"/>
<dbReference type="SUPFAM" id="SSF89562">
    <property type="entry name" value="RraA-like"/>
    <property type="match status" value="1"/>
</dbReference>
<evidence type="ECO:0000256" key="5">
    <source>
        <dbReference type="PIRSR" id="PIRSR605493-1"/>
    </source>
</evidence>
<evidence type="ECO:0000256" key="2">
    <source>
        <dbReference type="ARBA" id="ARBA00016549"/>
    </source>
</evidence>
<dbReference type="GO" id="GO:0046872">
    <property type="term" value="F:metal ion binding"/>
    <property type="evidence" value="ECO:0007669"/>
    <property type="project" value="UniProtKB-KW"/>
</dbReference>
<comment type="caution">
    <text evidence="6">The sequence shown here is derived from an EMBL/GenBank/DDBJ whole genome shotgun (WGS) entry which is preliminary data.</text>
</comment>
<evidence type="ECO:0000313" key="7">
    <source>
        <dbReference type="Proteomes" id="UP000014568"/>
    </source>
</evidence>
<evidence type="ECO:0000256" key="3">
    <source>
        <dbReference type="ARBA" id="ARBA00029596"/>
    </source>
</evidence>
<protein>
    <recommendedName>
        <fullName evidence="2">Putative 4-hydroxy-4-methyl-2-oxoglutarate aldolase</fullName>
    </recommendedName>
    <alternativeName>
        <fullName evidence="3">Regulator of ribonuclease activity homolog</fullName>
    </alternativeName>
    <alternativeName>
        <fullName evidence="4">RraA-like protein</fullName>
    </alternativeName>
</protein>
<keyword evidence="5" id="KW-0460">Magnesium</keyword>
<dbReference type="AlphaFoldDB" id="S3MVX9"/>
<dbReference type="eggNOG" id="COG0684">
    <property type="taxonomic scope" value="Bacteria"/>
</dbReference>
<dbReference type="OrthoDB" id="8717144at2"/>
<dbReference type="RefSeq" id="WP_016656685.1">
    <property type="nucleotide sequence ID" value="NZ_KE340353.1"/>
</dbReference>
<name>S3MVX9_9GAMM</name>
<dbReference type="InterPro" id="IPR036704">
    <property type="entry name" value="RraA/RraA-like_sf"/>
</dbReference>
<dbReference type="PANTHER" id="PTHR33254:SF4">
    <property type="entry name" value="4-HYDROXY-4-METHYL-2-OXOGLUTARATE ALDOLASE 3-RELATED"/>
    <property type="match status" value="1"/>
</dbReference>
<dbReference type="PATRIC" id="fig|421052.3.peg.2227"/>
<dbReference type="Proteomes" id="UP000014568">
    <property type="component" value="Unassembled WGS sequence"/>
</dbReference>
<dbReference type="InterPro" id="IPR005493">
    <property type="entry name" value="RraA/RraA-like"/>
</dbReference>
<dbReference type="CDD" id="cd16841">
    <property type="entry name" value="RraA_family"/>
    <property type="match status" value="1"/>
</dbReference>
<dbReference type="STRING" id="632955.GCA_000829675_01704"/>
<feature type="binding site" evidence="5">
    <location>
        <position position="134"/>
    </location>
    <ligand>
        <name>Mg(2+)</name>
        <dbReference type="ChEBI" id="CHEBI:18420"/>
    </ligand>
</feature>
<reference evidence="6 7" key="1">
    <citation type="submission" date="2013-06" db="EMBL/GenBank/DDBJ databases">
        <title>The Genome Sequence of Acinetobacter rudis CIP 110305.</title>
        <authorList>
            <consortium name="The Broad Institute Genome Sequencing Platform"/>
            <consortium name="The Broad Institute Genome Sequencing Center for Infectious Disease"/>
            <person name="Cerqueira G."/>
            <person name="Feldgarden M."/>
            <person name="Courvalin P."/>
            <person name="Perichon B."/>
            <person name="Grillot-Courvalin C."/>
            <person name="Clermont D."/>
            <person name="Rocha E."/>
            <person name="Yoon E.-J."/>
            <person name="Nemec A."/>
            <person name="Young S.K."/>
            <person name="Zeng Q."/>
            <person name="Gargeya S."/>
            <person name="Fitzgerald M."/>
            <person name="Abouelleil A."/>
            <person name="Alvarado L."/>
            <person name="Berlin A.M."/>
            <person name="Chapman S.B."/>
            <person name="Dewar J."/>
            <person name="Goldberg J."/>
            <person name="Griggs A."/>
            <person name="Gujja S."/>
            <person name="Hansen M."/>
            <person name="Howarth C."/>
            <person name="Imamovic A."/>
            <person name="Larimer J."/>
            <person name="McCowan C."/>
            <person name="Murphy C."/>
            <person name="Pearson M."/>
            <person name="Priest M."/>
            <person name="Roberts A."/>
            <person name="Saif S."/>
            <person name="Shea T."/>
            <person name="Sykes S."/>
            <person name="Wortman J."/>
            <person name="Nusbaum C."/>
            <person name="Birren B."/>
        </authorList>
    </citation>
    <scope>NUCLEOTIDE SEQUENCE [LARGE SCALE GENOMIC DNA]</scope>
    <source>
        <strain evidence="6 7">CIP 110305</strain>
    </source>
</reference>
<dbReference type="PANTHER" id="PTHR33254">
    <property type="entry name" value="4-HYDROXY-4-METHYL-2-OXOGLUTARATE ALDOLASE 3-RELATED"/>
    <property type="match status" value="1"/>
</dbReference>
<feature type="binding site" evidence="5">
    <location>
        <position position="133"/>
    </location>
    <ligand>
        <name>substrate</name>
    </ligand>
</feature>
<dbReference type="Gene3D" id="3.50.30.40">
    <property type="entry name" value="Ribonuclease E inhibitor RraA/RraA-like"/>
    <property type="match status" value="1"/>
</dbReference>
<organism evidence="6 7">
    <name type="scientific">Acinetobacter rudis CIP 110305</name>
    <dbReference type="NCBI Taxonomy" id="421052"/>
    <lineage>
        <taxon>Bacteria</taxon>
        <taxon>Pseudomonadati</taxon>
        <taxon>Pseudomonadota</taxon>
        <taxon>Gammaproteobacteria</taxon>
        <taxon>Moraxellales</taxon>
        <taxon>Moraxellaceae</taxon>
        <taxon>Acinetobacter</taxon>
    </lineage>
</organism>
<sequence>MSFELISPQLLKEFKARKISTSTVIDVLDGLQAGNALTPKIQAVNTEDHYFVAQAYTVQWKLIRKGSDIMKEQASTWSQVSRFLVPELQSGVGLVYVAGAGPLLTHAALAGGMSCTYFEQLGFDGVVLGGAVRDLKEIRKLSMPILASNPIPTDTQGAYWVYETGGQCQIEQVTVQSGDLIVSDINGTVVVPLNLAEELIQQALLIDNTENTMLEKIRQGVRLPELISITKRI</sequence>
<evidence type="ECO:0000256" key="4">
    <source>
        <dbReference type="ARBA" id="ARBA00030169"/>
    </source>
</evidence>
<dbReference type="Pfam" id="PF03737">
    <property type="entry name" value="RraA-like"/>
    <property type="match status" value="1"/>
</dbReference>
<comment type="cofactor">
    <cofactor evidence="1">
        <name>a divalent metal cation</name>
        <dbReference type="ChEBI" id="CHEBI:60240"/>
    </cofactor>
</comment>
<evidence type="ECO:0000256" key="1">
    <source>
        <dbReference type="ARBA" id="ARBA00001968"/>
    </source>
</evidence>
<comment type="cofactor">
    <cofactor evidence="5">
        <name>Mg(2+)</name>
        <dbReference type="ChEBI" id="CHEBI:18420"/>
    </cofactor>
</comment>
<evidence type="ECO:0000313" key="6">
    <source>
        <dbReference type="EMBL" id="EPF71935.1"/>
    </source>
</evidence>
<gene>
    <name evidence="6" type="ORF">F945_02281</name>
</gene>
<dbReference type="EMBL" id="ATGI01000031">
    <property type="protein sequence ID" value="EPF71935.1"/>
    <property type="molecule type" value="Genomic_DNA"/>
</dbReference>
<keyword evidence="7" id="KW-1185">Reference proteome</keyword>
<keyword evidence="5" id="KW-0479">Metal-binding</keyword>
<dbReference type="HOGENOM" id="CLU_072626_3_0_6"/>
<accession>S3MVX9</accession>